<dbReference type="EMBL" id="FOSV01000013">
    <property type="protein sequence ID" value="SFL36892.1"/>
    <property type="molecule type" value="Genomic_DNA"/>
</dbReference>
<dbReference type="STRING" id="414703.SAMN04488125_113128"/>
<accession>A0A1I4H3K4</accession>
<proteinExistence type="predicted"/>
<name>A0A1I4H3K4_9HYPH</name>
<gene>
    <name evidence="1" type="ORF">SAMN04488125_113128</name>
</gene>
<protein>
    <submittedName>
        <fullName evidence="1">Uncharacterized protein</fullName>
    </submittedName>
</protein>
<evidence type="ECO:0000313" key="1">
    <source>
        <dbReference type="EMBL" id="SFL36892.1"/>
    </source>
</evidence>
<keyword evidence="2" id="KW-1185">Reference proteome</keyword>
<dbReference type="Proteomes" id="UP000198804">
    <property type="component" value="Unassembled WGS sequence"/>
</dbReference>
<reference evidence="2" key="1">
    <citation type="submission" date="2016-10" db="EMBL/GenBank/DDBJ databases">
        <authorList>
            <person name="Varghese N."/>
            <person name="Submissions S."/>
        </authorList>
    </citation>
    <scope>NUCLEOTIDE SEQUENCE [LARGE SCALE GENOMIC DNA]</scope>
    <source>
        <strain evidence="2">CGMCC 1.6474</strain>
    </source>
</reference>
<evidence type="ECO:0000313" key="2">
    <source>
        <dbReference type="Proteomes" id="UP000198804"/>
    </source>
</evidence>
<dbReference type="RefSeq" id="WP_244535456.1">
    <property type="nucleotide sequence ID" value="NZ_FOSV01000013.1"/>
</dbReference>
<organism evidence="1 2">
    <name type="scientific">Methylorubrum salsuginis</name>
    <dbReference type="NCBI Taxonomy" id="414703"/>
    <lineage>
        <taxon>Bacteria</taxon>
        <taxon>Pseudomonadati</taxon>
        <taxon>Pseudomonadota</taxon>
        <taxon>Alphaproteobacteria</taxon>
        <taxon>Hyphomicrobiales</taxon>
        <taxon>Methylobacteriaceae</taxon>
        <taxon>Methylorubrum</taxon>
    </lineage>
</organism>
<dbReference type="AlphaFoldDB" id="A0A1I4H3K4"/>
<sequence length="73" mass="8253">MRCGGDLDAMEGRLRAFAPAWLACDLRVTMRRYQEDGAVATEAEIERFADLLGRRPGSYRDFAAEAAREWRSA</sequence>